<dbReference type="AlphaFoldDB" id="A0AAE0W7Z2"/>
<evidence type="ECO:0000256" key="1">
    <source>
        <dbReference type="ARBA" id="ARBA00004442"/>
    </source>
</evidence>
<sequence length="787" mass="89169">MLIFLIHVLSTTQLYSQTASLSGELREDSKSQGQFIKLKGRVIDGISIQPLGGASIRLIDTLLGTAADLNGYFELLLPVGTYEIETKFYGYKKTRNTIVVSNKRADIEFNFFLFPFESKTILVEAPSLKTKTPSSFFVEPALVKHYPATAEYDIVRTFTLLPGINQANSLKSSFYVRGGSSDQNQYLLDGIEIYNPSHLAGLFGAFNFYTIRSADVYTANFPMETAHKLSSVISIHTKTPQEIEEFHASVGVFSSSGYYSRKFGKFGFLVAGRFTYLNLLMKAIFNQTIPYEFYDGFVKITYDINKNTTIDIESLISQDFNTPFSSSVIARRYQGNNTWGNRMVGLHVTNKDSALSHKFTGKSLVDESYTGFVNMQLYDVTFRYDGTLENSTFVFKWGAEYKHIQTNYSWNTTSLSGIDEFFYVGFPLAYSNLSQLNLVSGYVGIEWEFVAHWLVQSSVRYSYAVASYGSFIPRLAIFWSPFEAIKVSMSGQWSSQFTAEGQEGNRISIGNPIFILDKPIEAAIGTLGITYTLPFDINISAEGYFKYYLRNIELQRVRPFTSEPYPQFLEGTGYSYGFDFFIDRFSDDGFFFQLAYSYQKTIIALEKINLFQEHQIWQPTNSVSFPSSWMIEHALKGTVGYRHAESGWIGSIGCVLNYGRPITPQIAAYKTDRSLEDALTRQNNPSATESINTPLIPNFRTIPGNINSFSLPIYFTLNLTLKKEFRTAVNKWTVYIQIQNIFNDNGVTYYDWKKYYESNEGNGVGSLIGYAQTGLPIYPSFGVECEF</sequence>
<gene>
    <name evidence="6" type="ORF">CHS0354_000493</name>
</gene>
<keyword evidence="4" id="KW-0732">Signal</keyword>
<keyword evidence="2" id="KW-0472">Membrane</keyword>
<keyword evidence="3" id="KW-0998">Cell outer membrane</keyword>
<name>A0AAE0W7Z2_9BIVA</name>
<dbReference type="SUPFAM" id="SSF56935">
    <property type="entry name" value="Porins"/>
    <property type="match status" value="1"/>
</dbReference>
<dbReference type="InterPro" id="IPR036942">
    <property type="entry name" value="Beta-barrel_TonB_sf"/>
</dbReference>
<dbReference type="Proteomes" id="UP001195483">
    <property type="component" value="Unassembled WGS sequence"/>
</dbReference>
<reference evidence="6" key="3">
    <citation type="submission" date="2023-05" db="EMBL/GenBank/DDBJ databases">
        <authorList>
            <person name="Smith C.H."/>
        </authorList>
    </citation>
    <scope>NUCLEOTIDE SEQUENCE</scope>
    <source>
        <strain evidence="6">CHS0354</strain>
        <tissue evidence="6">Mantle</tissue>
    </source>
</reference>
<protein>
    <recommendedName>
        <fullName evidence="5">TonB-dependent receptor plug domain-containing protein</fullName>
    </recommendedName>
</protein>
<dbReference type="Gene3D" id="2.40.170.20">
    <property type="entry name" value="TonB-dependent receptor, beta-barrel domain"/>
    <property type="match status" value="1"/>
</dbReference>
<comment type="subcellular location">
    <subcellularLocation>
        <location evidence="1">Cell outer membrane</location>
    </subcellularLocation>
</comment>
<organism evidence="6 7">
    <name type="scientific">Potamilus streckersoni</name>
    <dbReference type="NCBI Taxonomy" id="2493646"/>
    <lineage>
        <taxon>Eukaryota</taxon>
        <taxon>Metazoa</taxon>
        <taxon>Spiralia</taxon>
        <taxon>Lophotrochozoa</taxon>
        <taxon>Mollusca</taxon>
        <taxon>Bivalvia</taxon>
        <taxon>Autobranchia</taxon>
        <taxon>Heteroconchia</taxon>
        <taxon>Palaeoheterodonta</taxon>
        <taxon>Unionida</taxon>
        <taxon>Unionoidea</taxon>
        <taxon>Unionidae</taxon>
        <taxon>Ambleminae</taxon>
        <taxon>Lampsilini</taxon>
        <taxon>Potamilus</taxon>
    </lineage>
</organism>
<evidence type="ECO:0000259" key="5">
    <source>
        <dbReference type="Pfam" id="PF07715"/>
    </source>
</evidence>
<evidence type="ECO:0000256" key="3">
    <source>
        <dbReference type="ARBA" id="ARBA00023237"/>
    </source>
</evidence>
<dbReference type="Pfam" id="PF07715">
    <property type="entry name" value="Plug"/>
    <property type="match status" value="1"/>
</dbReference>
<evidence type="ECO:0000313" key="6">
    <source>
        <dbReference type="EMBL" id="KAK3604831.1"/>
    </source>
</evidence>
<dbReference type="EMBL" id="JAEAOA010000085">
    <property type="protein sequence ID" value="KAK3604831.1"/>
    <property type="molecule type" value="Genomic_DNA"/>
</dbReference>
<feature type="signal peptide" evidence="4">
    <location>
        <begin position="1"/>
        <end position="16"/>
    </location>
</feature>
<reference evidence="6" key="1">
    <citation type="journal article" date="2021" name="Genome Biol. Evol.">
        <title>A High-Quality Reference Genome for a Parasitic Bivalve with Doubly Uniparental Inheritance (Bivalvia: Unionida).</title>
        <authorList>
            <person name="Smith C.H."/>
        </authorList>
    </citation>
    <scope>NUCLEOTIDE SEQUENCE</scope>
    <source>
        <strain evidence="6">CHS0354</strain>
    </source>
</reference>
<evidence type="ECO:0000313" key="7">
    <source>
        <dbReference type="Proteomes" id="UP001195483"/>
    </source>
</evidence>
<feature type="domain" description="TonB-dependent receptor plug" evidence="5">
    <location>
        <begin position="159"/>
        <end position="219"/>
    </location>
</feature>
<dbReference type="Gene3D" id="2.60.40.1120">
    <property type="entry name" value="Carboxypeptidase-like, regulatory domain"/>
    <property type="match status" value="1"/>
</dbReference>
<proteinExistence type="predicted"/>
<dbReference type="Pfam" id="PF13715">
    <property type="entry name" value="CarbopepD_reg_2"/>
    <property type="match status" value="1"/>
</dbReference>
<dbReference type="InterPro" id="IPR012910">
    <property type="entry name" value="Plug_dom"/>
</dbReference>
<comment type="caution">
    <text evidence="6">The sequence shown here is derived from an EMBL/GenBank/DDBJ whole genome shotgun (WGS) entry which is preliminary data.</text>
</comment>
<dbReference type="InterPro" id="IPR008969">
    <property type="entry name" value="CarboxyPept-like_regulatory"/>
</dbReference>
<feature type="chain" id="PRO_5042099248" description="TonB-dependent receptor plug domain-containing protein" evidence="4">
    <location>
        <begin position="17"/>
        <end position="787"/>
    </location>
</feature>
<reference evidence="6" key="2">
    <citation type="journal article" date="2021" name="Genome Biol. Evol.">
        <title>Developing a high-quality reference genome for a parasitic bivalve with doubly uniparental inheritance (Bivalvia: Unionida).</title>
        <authorList>
            <person name="Smith C.H."/>
        </authorList>
    </citation>
    <scope>NUCLEOTIDE SEQUENCE</scope>
    <source>
        <strain evidence="6">CHS0354</strain>
        <tissue evidence="6">Mantle</tissue>
    </source>
</reference>
<keyword evidence="7" id="KW-1185">Reference proteome</keyword>
<evidence type="ECO:0000256" key="2">
    <source>
        <dbReference type="ARBA" id="ARBA00023136"/>
    </source>
</evidence>
<evidence type="ECO:0000256" key="4">
    <source>
        <dbReference type="SAM" id="SignalP"/>
    </source>
</evidence>
<dbReference type="SUPFAM" id="SSF49464">
    <property type="entry name" value="Carboxypeptidase regulatory domain-like"/>
    <property type="match status" value="1"/>
</dbReference>
<accession>A0AAE0W7Z2</accession>